<dbReference type="Pfam" id="PF23493">
    <property type="entry name" value="CysS_C"/>
    <property type="match status" value="1"/>
</dbReference>
<dbReference type="Proteomes" id="UP001476950">
    <property type="component" value="Unassembled WGS sequence"/>
</dbReference>
<evidence type="ECO:0000256" key="1">
    <source>
        <dbReference type="ARBA" id="ARBA00022598"/>
    </source>
</evidence>
<evidence type="ECO:0000259" key="5">
    <source>
        <dbReference type="Pfam" id="PF23493"/>
    </source>
</evidence>
<keyword evidence="2" id="KW-0547">Nucleotide-binding</keyword>
<feature type="domain" description="Cysteinyl-tRNA ligase anticodon binding" evidence="5">
    <location>
        <begin position="4"/>
        <end position="41"/>
    </location>
</feature>
<evidence type="ECO:0000313" key="7">
    <source>
        <dbReference type="Proteomes" id="UP001476950"/>
    </source>
</evidence>
<gene>
    <name evidence="6" type="ORF">NDI38_03995</name>
</gene>
<feature type="compositionally biased region" description="Low complexity" evidence="4">
    <location>
        <begin position="1"/>
        <end position="10"/>
    </location>
</feature>
<feature type="compositionally biased region" description="Basic and acidic residues" evidence="4">
    <location>
        <begin position="11"/>
        <end position="20"/>
    </location>
</feature>
<keyword evidence="1" id="KW-0436">Ligase</keyword>
<evidence type="ECO:0000256" key="2">
    <source>
        <dbReference type="ARBA" id="ARBA00022741"/>
    </source>
</evidence>
<sequence length="127" mass="14057">MTPQQLLAQREQARRDRQWAEADRLRDELTALGYQVVDRADGSSLIPDPSSVSVVQVDHWRNDRTGIDADGKLWGYTAKPGGANSACRVNDIESRSTFVVTNLERHRQRCSGGCSAGCPFPNTLRNG</sequence>
<organism evidence="6 7">
    <name type="scientific">Stenomitos frigidus AS-A4</name>
    <dbReference type="NCBI Taxonomy" id="2933935"/>
    <lineage>
        <taxon>Bacteria</taxon>
        <taxon>Bacillati</taxon>
        <taxon>Cyanobacteriota</taxon>
        <taxon>Cyanophyceae</taxon>
        <taxon>Leptolyngbyales</taxon>
        <taxon>Leptolyngbyaceae</taxon>
        <taxon>Stenomitos</taxon>
    </lineage>
</organism>
<reference evidence="6 7" key="1">
    <citation type="submission" date="2022-04" db="EMBL/GenBank/DDBJ databases">
        <title>Positive selection, recombination, and allopatry shape intraspecific diversity of widespread and dominant cyanobacteria.</title>
        <authorList>
            <person name="Wei J."/>
            <person name="Shu W."/>
            <person name="Hu C."/>
        </authorList>
    </citation>
    <scope>NUCLEOTIDE SEQUENCE [LARGE SCALE GENOMIC DNA]</scope>
    <source>
        <strain evidence="6 7">AS-A4</strain>
    </source>
</reference>
<dbReference type="RefSeq" id="WP_190450525.1">
    <property type="nucleotide sequence ID" value="NZ_JAMPLM010000002.1"/>
</dbReference>
<keyword evidence="3" id="KW-0067">ATP-binding</keyword>
<protein>
    <recommendedName>
        <fullName evidence="5">Cysteinyl-tRNA ligase anticodon binding domain-containing protein</fullName>
    </recommendedName>
</protein>
<dbReference type="EMBL" id="JAMPLM010000002">
    <property type="protein sequence ID" value="MEP1057587.1"/>
    <property type="molecule type" value="Genomic_DNA"/>
</dbReference>
<dbReference type="InterPro" id="IPR009080">
    <property type="entry name" value="tRNAsynth_Ia_anticodon-bd"/>
</dbReference>
<evidence type="ECO:0000313" key="6">
    <source>
        <dbReference type="EMBL" id="MEP1057587.1"/>
    </source>
</evidence>
<evidence type="ECO:0000256" key="3">
    <source>
        <dbReference type="ARBA" id="ARBA00022840"/>
    </source>
</evidence>
<dbReference type="SUPFAM" id="SSF47323">
    <property type="entry name" value="Anticodon-binding domain of a subclass of class I aminoacyl-tRNA synthetases"/>
    <property type="match status" value="1"/>
</dbReference>
<name>A0ABV0KET9_9CYAN</name>
<evidence type="ECO:0000256" key="4">
    <source>
        <dbReference type="SAM" id="MobiDB-lite"/>
    </source>
</evidence>
<accession>A0ABV0KET9</accession>
<feature type="region of interest" description="Disordered" evidence="4">
    <location>
        <begin position="1"/>
        <end position="20"/>
    </location>
</feature>
<proteinExistence type="predicted"/>
<dbReference type="Gene3D" id="1.20.120.1910">
    <property type="entry name" value="Cysteine-tRNA ligase, C-terminal anti-codon recognition domain"/>
    <property type="match status" value="1"/>
</dbReference>
<comment type="caution">
    <text evidence="6">The sequence shown here is derived from an EMBL/GenBank/DDBJ whole genome shotgun (WGS) entry which is preliminary data.</text>
</comment>
<keyword evidence="7" id="KW-1185">Reference proteome</keyword>
<dbReference type="InterPro" id="IPR056411">
    <property type="entry name" value="CysS_C"/>
</dbReference>